<protein>
    <submittedName>
        <fullName evidence="7">Thioesterase domain-containing protein</fullName>
    </submittedName>
</protein>
<comment type="caution">
    <text evidence="7">The sequence shown here is derived from an EMBL/GenBank/DDBJ whole genome shotgun (WGS) entry which is preliminary data.</text>
</comment>
<feature type="region of interest" description="Disordered" evidence="5">
    <location>
        <begin position="184"/>
        <end position="205"/>
    </location>
</feature>
<evidence type="ECO:0000256" key="2">
    <source>
        <dbReference type="ARBA" id="ARBA00022553"/>
    </source>
</evidence>
<dbReference type="InterPro" id="IPR001031">
    <property type="entry name" value="Thioesterase"/>
</dbReference>
<evidence type="ECO:0000313" key="7">
    <source>
        <dbReference type="EMBL" id="MFC7310262.1"/>
    </source>
</evidence>
<keyword evidence="4" id="KW-0511">Multifunctional enzyme</keyword>
<gene>
    <name evidence="7" type="ORF">ACFQVC_39385</name>
</gene>
<dbReference type="PANTHER" id="PTHR43775">
    <property type="entry name" value="FATTY ACID SYNTHASE"/>
    <property type="match status" value="1"/>
</dbReference>
<dbReference type="PROSITE" id="PS00012">
    <property type="entry name" value="PHOSPHOPANTETHEINE"/>
    <property type="match status" value="1"/>
</dbReference>
<dbReference type="Pfam" id="PF00550">
    <property type="entry name" value="PP-binding"/>
    <property type="match status" value="1"/>
</dbReference>
<dbReference type="InterPro" id="IPR009081">
    <property type="entry name" value="PP-bd_ACP"/>
</dbReference>
<keyword evidence="2" id="KW-0597">Phosphoprotein</keyword>
<feature type="region of interest" description="Disordered" evidence="5">
    <location>
        <begin position="437"/>
        <end position="468"/>
    </location>
</feature>
<keyword evidence="8" id="KW-1185">Reference proteome</keyword>
<evidence type="ECO:0000256" key="5">
    <source>
        <dbReference type="SAM" id="MobiDB-lite"/>
    </source>
</evidence>
<dbReference type="InterPro" id="IPR006162">
    <property type="entry name" value="Ppantetheine_attach_site"/>
</dbReference>
<dbReference type="SMART" id="SM00824">
    <property type="entry name" value="PKS_TE"/>
    <property type="match status" value="1"/>
</dbReference>
<name>A0ABW2JX32_9ACTN</name>
<keyword evidence="3" id="KW-0808">Transferase</keyword>
<evidence type="ECO:0000259" key="6">
    <source>
        <dbReference type="PROSITE" id="PS50075"/>
    </source>
</evidence>
<dbReference type="SUPFAM" id="SSF53474">
    <property type="entry name" value="alpha/beta-Hydrolases"/>
    <property type="match status" value="1"/>
</dbReference>
<dbReference type="SMART" id="SM00823">
    <property type="entry name" value="PKS_PP"/>
    <property type="match status" value="1"/>
</dbReference>
<dbReference type="PANTHER" id="PTHR43775:SF51">
    <property type="entry name" value="INACTIVE PHENOLPHTHIOCEROL SYNTHESIS POLYKETIDE SYNTHASE TYPE I PKS1-RELATED"/>
    <property type="match status" value="1"/>
</dbReference>
<evidence type="ECO:0000256" key="1">
    <source>
        <dbReference type="ARBA" id="ARBA00022450"/>
    </source>
</evidence>
<evidence type="ECO:0000256" key="3">
    <source>
        <dbReference type="ARBA" id="ARBA00022679"/>
    </source>
</evidence>
<dbReference type="Proteomes" id="UP001596523">
    <property type="component" value="Unassembled WGS sequence"/>
</dbReference>
<dbReference type="RefSeq" id="WP_381840447.1">
    <property type="nucleotide sequence ID" value="NZ_JBHTCF010000031.1"/>
</dbReference>
<organism evidence="7 8">
    <name type="scientific">Streptomyces monticola</name>
    <dbReference type="NCBI Taxonomy" id="2666263"/>
    <lineage>
        <taxon>Bacteria</taxon>
        <taxon>Bacillati</taxon>
        <taxon>Actinomycetota</taxon>
        <taxon>Actinomycetes</taxon>
        <taxon>Kitasatosporales</taxon>
        <taxon>Streptomycetaceae</taxon>
        <taxon>Streptomyces</taxon>
    </lineage>
</organism>
<proteinExistence type="predicted"/>
<dbReference type="Pfam" id="PF00975">
    <property type="entry name" value="Thioesterase"/>
    <property type="match status" value="1"/>
</dbReference>
<reference evidence="8" key="1">
    <citation type="journal article" date="2019" name="Int. J. Syst. Evol. Microbiol.">
        <title>The Global Catalogue of Microorganisms (GCM) 10K type strain sequencing project: providing services to taxonomists for standard genome sequencing and annotation.</title>
        <authorList>
            <consortium name="The Broad Institute Genomics Platform"/>
            <consortium name="The Broad Institute Genome Sequencing Center for Infectious Disease"/>
            <person name="Wu L."/>
            <person name="Ma J."/>
        </authorList>
    </citation>
    <scope>NUCLEOTIDE SEQUENCE [LARGE SCALE GENOMIC DNA]</scope>
    <source>
        <strain evidence="8">SYNS20</strain>
    </source>
</reference>
<dbReference type="PROSITE" id="PS50075">
    <property type="entry name" value="CARRIER"/>
    <property type="match status" value="1"/>
</dbReference>
<feature type="domain" description="Carrier" evidence="6">
    <location>
        <begin position="107"/>
        <end position="182"/>
    </location>
</feature>
<feature type="compositionally biased region" description="Low complexity" evidence="5">
    <location>
        <begin position="437"/>
        <end position="458"/>
    </location>
</feature>
<sequence>EAAGMAGELSEADLERMNRTGVRPITEAQGLALFDTAGALRDPALVPIDLDLKALRTSLTTSGEELPSLFRGLIRTTTRRATSAGAKADSGALLRRLEGLDESAQEKLLLGLILEHAAAVLGHSSADAVDAEKDFLETGFDSLSAMELRATLNTVTGLGLPPMVVFDNKTPTGLARFLREACRSAAEGREQTPQTGPDGAGGAEQDTVSGLFRSGVIAGQTTKAFNLLRAVADLRPTFDSYADLGAPLAPVKLADGPERPRLICLSTPMATGGVHQHARLAAHFRDVRQLSTLPTPGFRSGERLPADVDALTAVLAESVLQAAEGEPFVLLGYSSGGVLTYGTAARLERDFGTQAAGVVLVDTYRVTEEAGGGMQARVFEQMSGALVDRDSEFGLFDSTGLSAMRAYFDLLPRFDLTGVAAPVLFVGAGQSFLTDAGTGTDADTGAETTAGTDAGTGADPDDGAWRAQPWDPEHQYVTVPATHFSIVEEHAEHTARTVQEWIRGLTPAAPSTPDVPDAYLSNER</sequence>
<feature type="non-terminal residue" evidence="7">
    <location>
        <position position="1"/>
    </location>
</feature>
<dbReference type="Gene3D" id="3.40.50.720">
    <property type="entry name" value="NAD(P)-binding Rossmann-like Domain"/>
    <property type="match status" value="1"/>
</dbReference>
<accession>A0ABW2JX32</accession>
<evidence type="ECO:0000313" key="8">
    <source>
        <dbReference type="Proteomes" id="UP001596523"/>
    </source>
</evidence>
<keyword evidence="1" id="KW-0596">Phosphopantetheine</keyword>
<dbReference type="InterPro" id="IPR036736">
    <property type="entry name" value="ACP-like_sf"/>
</dbReference>
<dbReference type="InterPro" id="IPR029058">
    <property type="entry name" value="AB_hydrolase_fold"/>
</dbReference>
<dbReference type="Gene3D" id="3.40.50.1820">
    <property type="entry name" value="alpha/beta hydrolase"/>
    <property type="match status" value="1"/>
</dbReference>
<evidence type="ECO:0000256" key="4">
    <source>
        <dbReference type="ARBA" id="ARBA00023268"/>
    </source>
</evidence>
<dbReference type="InterPro" id="IPR020806">
    <property type="entry name" value="PKS_PP-bd"/>
</dbReference>
<dbReference type="Gene3D" id="1.10.1200.10">
    <property type="entry name" value="ACP-like"/>
    <property type="match status" value="1"/>
</dbReference>
<dbReference type="InterPro" id="IPR050091">
    <property type="entry name" value="PKS_NRPS_Biosynth_Enz"/>
</dbReference>
<dbReference type="EMBL" id="JBHTCF010000031">
    <property type="protein sequence ID" value="MFC7310262.1"/>
    <property type="molecule type" value="Genomic_DNA"/>
</dbReference>
<dbReference type="InterPro" id="IPR020802">
    <property type="entry name" value="TesA-like"/>
</dbReference>